<evidence type="ECO:0000256" key="1">
    <source>
        <dbReference type="SAM" id="MobiDB-lite"/>
    </source>
</evidence>
<feature type="region of interest" description="Disordered" evidence="1">
    <location>
        <begin position="24"/>
        <end position="84"/>
    </location>
</feature>
<dbReference type="AlphaFoldDB" id="N1PHE5"/>
<keyword evidence="3" id="KW-1185">Reference proteome</keyword>
<gene>
    <name evidence="2" type="ORF">DOTSEDRAFT_26907</name>
</gene>
<dbReference type="HOGENOM" id="CLU_966515_0_0_1"/>
<organism evidence="2 3">
    <name type="scientific">Dothistroma septosporum (strain NZE10 / CBS 128990)</name>
    <name type="common">Red band needle blight fungus</name>
    <name type="synonym">Mycosphaerella pini</name>
    <dbReference type="NCBI Taxonomy" id="675120"/>
    <lineage>
        <taxon>Eukaryota</taxon>
        <taxon>Fungi</taxon>
        <taxon>Dikarya</taxon>
        <taxon>Ascomycota</taxon>
        <taxon>Pezizomycotina</taxon>
        <taxon>Dothideomycetes</taxon>
        <taxon>Dothideomycetidae</taxon>
        <taxon>Mycosphaerellales</taxon>
        <taxon>Mycosphaerellaceae</taxon>
        <taxon>Dothistroma</taxon>
    </lineage>
</organism>
<dbReference type="Proteomes" id="UP000016933">
    <property type="component" value="Unassembled WGS sequence"/>
</dbReference>
<reference evidence="2 3" key="2">
    <citation type="journal article" date="2012" name="PLoS Pathog.">
        <title>Diverse lifestyles and strategies of plant pathogenesis encoded in the genomes of eighteen Dothideomycetes fungi.</title>
        <authorList>
            <person name="Ohm R.A."/>
            <person name="Feau N."/>
            <person name="Henrissat B."/>
            <person name="Schoch C.L."/>
            <person name="Horwitz B.A."/>
            <person name="Barry K.W."/>
            <person name="Condon B.J."/>
            <person name="Copeland A.C."/>
            <person name="Dhillon B."/>
            <person name="Glaser F."/>
            <person name="Hesse C.N."/>
            <person name="Kosti I."/>
            <person name="LaButti K."/>
            <person name="Lindquist E.A."/>
            <person name="Lucas S."/>
            <person name="Salamov A.A."/>
            <person name="Bradshaw R.E."/>
            <person name="Ciuffetti L."/>
            <person name="Hamelin R.C."/>
            <person name="Kema G.H.J."/>
            <person name="Lawrence C."/>
            <person name="Scott J.A."/>
            <person name="Spatafora J.W."/>
            <person name="Turgeon B.G."/>
            <person name="de Wit P.J.G.M."/>
            <person name="Zhong S."/>
            <person name="Goodwin S.B."/>
            <person name="Grigoriev I.V."/>
        </authorList>
    </citation>
    <scope>NUCLEOTIDE SEQUENCE [LARGE SCALE GENOMIC DNA]</scope>
    <source>
        <strain evidence="3">NZE10 / CBS 128990</strain>
    </source>
</reference>
<evidence type="ECO:0000313" key="3">
    <source>
        <dbReference type="Proteomes" id="UP000016933"/>
    </source>
</evidence>
<evidence type="ECO:0000313" key="2">
    <source>
        <dbReference type="EMBL" id="EME41782.1"/>
    </source>
</evidence>
<dbReference type="EMBL" id="KB446542">
    <property type="protein sequence ID" value="EME41782.1"/>
    <property type="molecule type" value="Genomic_DNA"/>
</dbReference>
<reference evidence="3" key="1">
    <citation type="journal article" date="2012" name="PLoS Genet.">
        <title>The genomes of the fungal plant pathogens Cladosporium fulvum and Dothistroma septosporum reveal adaptation to different hosts and lifestyles but also signatures of common ancestry.</title>
        <authorList>
            <person name="de Wit P.J.G.M."/>
            <person name="van der Burgt A."/>
            <person name="Oekmen B."/>
            <person name="Stergiopoulos I."/>
            <person name="Abd-Elsalam K.A."/>
            <person name="Aerts A.L."/>
            <person name="Bahkali A.H."/>
            <person name="Beenen H.G."/>
            <person name="Chettri P."/>
            <person name="Cox M.P."/>
            <person name="Datema E."/>
            <person name="de Vries R.P."/>
            <person name="Dhillon B."/>
            <person name="Ganley A.R."/>
            <person name="Griffiths S.A."/>
            <person name="Guo Y."/>
            <person name="Hamelin R.C."/>
            <person name="Henrissat B."/>
            <person name="Kabir M.S."/>
            <person name="Jashni M.K."/>
            <person name="Kema G."/>
            <person name="Klaubauf S."/>
            <person name="Lapidus A."/>
            <person name="Levasseur A."/>
            <person name="Lindquist E."/>
            <person name="Mehrabi R."/>
            <person name="Ohm R.A."/>
            <person name="Owen T.J."/>
            <person name="Salamov A."/>
            <person name="Schwelm A."/>
            <person name="Schijlen E."/>
            <person name="Sun H."/>
            <person name="van den Burg H.A."/>
            <person name="van Ham R.C.H.J."/>
            <person name="Zhang S."/>
            <person name="Goodwin S.B."/>
            <person name="Grigoriev I.V."/>
            <person name="Collemare J."/>
            <person name="Bradshaw R.E."/>
        </authorList>
    </citation>
    <scope>NUCLEOTIDE SEQUENCE [LARGE SCALE GENOMIC DNA]</scope>
    <source>
        <strain evidence="3">NZE10 / CBS 128990</strain>
    </source>
</reference>
<sequence>MGFRIQDNLVRLWSRMRGIGALARKSSARSWTPPSGDTPHEHALGVQDPTISTRETGTSQTLPQDGREQRPRAESPRSPPTLSGIPAELRNMIYELTFAAPQGLYIDLIRACPPDKSLIYTCRHIHREARQILRIAYQKYWTTNHFFVDMMNDHNDYLHAVARFEAIDLQHIEMLTLYATKHYFLPGMRAYASLRMVHLSGIWSRYVVWVDDYWPAYRLYDDNYIMVRRAGYGAEFGRRWWGWCLQCDTADHCANVLRYEDNPMSLQDQIVYIVCHLNRETNGWLNYW</sequence>
<name>N1PHE5_DOTSN</name>
<dbReference type="OMA" id="KYWTTNH"/>
<proteinExistence type="predicted"/>
<dbReference type="eggNOG" id="ENOG502R0TE">
    <property type="taxonomic scope" value="Eukaryota"/>
</dbReference>
<accession>N1PHE5</accession>
<feature type="compositionally biased region" description="Basic and acidic residues" evidence="1">
    <location>
        <begin position="65"/>
        <end position="75"/>
    </location>
</feature>
<dbReference type="OrthoDB" id="10260285at2759"/>
<feature type="compositionally biased region" description="Polar residues" evidence="1">
    <location>
        <begin position="49"/>
        <end position="63"/>
    </location>
</feature>
<protein>
    <submittedName>
        <fullName evidence="2">Uncharacterized protein</fullName>
    </submittedName>
</protein>